<dbReference type="OrthoDB" id="9790951at2"/>
<dbReference type="PATRIC" id="fig|880157.4.peg.2985"/>
<sequence>MKKLHRLFILLLGFTLPLSVHAEETHYVSDELSAYIRSGPSIQNRIIGSLNSGEEVILLSSKSENGFFQVKDRKGRTSWILASELSDIPSLRERLPAMEQKIKTLTENLANIDDTWNKRTAELQNKVATSDKAINDLKKENAQLQSKLTIAEKKVEMANLQLDDKQREIILQWFTYGGGVAGVGLIFGLVLPHIIPRRKKKDRWMS</sequence>
<dbReference type="Gene3D" id="2.30.30.40">
    <property type="entry name" value="SH3 Domains"/>
    <property type="match status" value="1"/>
</dbReference>
<dbReference type="PROSITE" id="PS51781">
    <property type="entry name" value="SH3B"/>
    <property type="match status" value="1"/>
</dbReference>
<name>A0A0J5FQY6_9GAMM</name>
<gene>
    <name evidence="10" type="ORF">AB204_13975</name>
</gene>
<dbReference type="EMBL" id="LFCV01000092">
    <property type="protein sequence ID" value="KMJ44509.1"/>
    <property type="molecule type" value="Genomic_DNA"/>
</dbReference>
<dbReference type="SMART" id="SM00287">
    <property type="entry name" value="SH3b"/>
    <property type="match status" value="1"/>
</dbReference>
<evidence type="ECO:0000256" key="2">
    <source>
        <dbReference type="ARBA" id="ARBA00022692"/>
    </source>
</evidence>
<evidence type="ECO:0000256" key="6">
    <source>
        <dbReference type="SAM" id="Coils"/>
    </source>
</evidence>
<dbReference type="Proteomes" id="UP000036277">
    <property type="component" value="Unassembled WGS sequence"/>
</dbReference>
<organism evidence="10 11">
    <name type="scientific">Xenorhabdus khoisanae</name>
    <dbReference type="NCBI Taxonomy" id="880157"/>
    <lineage>
        <taxon>Bacteria</taxon>
        <taxon>Pseudomonadati</taxon>
        <taxon>Pseudomonadota</taxon>
        <taxon>Gammaproteobacteria</taxon>
        <taxon>Enterobacterales</taxon>
        <taxon>Morganellaceae</taxon>
        <taxon>Xenorhabdus</taxon>
    </lineage>
</organism>
<feature type="domain" description="SH3b" evidence="9">
    <location>
        <begin position="23"/>
        <end position="89"/>
    </location>
</feature>
<dbReference type="RefSeq" id="WP_047963969.1">
    <property type="nucleotide sequence ID" value="NZ_CAWMBG010000092.1"/>
</dbReference>
<comment type="caution">
    <text evidence="10">The sequence shown here is derived from an EMBL/GenBank/DDBJ whole genome shotgun (WGS) entry which is preliminary data.</text>
</comment>
<dbReference type="SUPFAM" id="SSF58100">
    <property type="entry name" value="Bacterial hemolysins"/>
    <property type="match status" value="1"/>
</dbReference>
<dbReference type="Pfam" id="PF08239">
    <property type="entry name" value="SH3_3"/>
    <property type="match status" value="1"/>
</dbReference>
<evidence type="ECO:0000259" key="9">
    <source>
        <dbReference type="PROSITE" id="PS51781"/>
    </source>
</evidence>
<feature type="chain" id="PRO_5005260856" description="SH3b domain-containing protein" evidence="8">
    <location>
        <begin position="23"/>
        <end position="206"/>
    </location>
</feature>
<proteinExistence type="predicted"/>
<feature type="signal peptide" evidence="8">
    <location>
        <begin position="1"/>
        <end position="22"/>
    </location>
</feature>
<reference evidence="10 11" key="1">
    <citation type="submission" date="2015-06" db="EMBL/GenBank/DDBJ databases">
        <title>Draft Whole-Genome Sequence of the Entomopathogenic Bacterium Xenorhabdus khoisanae.</title>
        <authorList>
            <person name="Naidoo S."/>
            <person name="Featherston J."/>
            <person name="Gray V.M."/>
        </authorList>
    </citation>
    <scope>NUCLEOTIDE SEQUENCE [LARGE SCALE GENOMIC DNA]</scope>
    <source>
        <strain evidence="10 11">MCB</strain>
    </source>
</reference>
<evidence type="ECO:0000256" key="3">
    <source>
        <dbReference type="ARBA" id="ARBA00022729"/>
    </source>
</evidence>
<evidence type="ECO:0000256" key="7">
    <source>
        <dbReference type="SAM" id="Phobius"/>
    </source>
</evidence>
<keyword evidence="3 8" id="KW-0732">Signal</keyword>
<keyword evidence="5 7" id="KW-0472">Membrane</keyword>
<dbReference type="GO" id="GO:0016020">
    <property type="term" value="C:membrane"/>
    <property type="evidence" value="ECO:0007669"/>
    <property type="project" value="UniProtKB-SubCell"/>
</dbReference>
<dbReference type="NCBIfam" id="TIGR04211">
    <property type="entry name" value="SH3_and_anchor"/>
    <property type="match status" value="1"/>
</dbReference>
<evidence type="ECO:0000256" key="4">
    <source>
        <dbReference type="ARBA" id="ARBA00022989"/>
    </source>
</evidence>
<keyword evidence="11" id="KW-1185">Reference proteome</keyword>
<evidence type="ECO:0000313" key="10">
    <source>
        <dbReference type="EMBL" id="KMJ44509.1"/>
    </source>
</evidence>
<dbReference type="AlphaFoldDB" id="A0A0J5FQY6"/>
<dbReference type="STRING" id="880157.AB204_13975"/>
<dbReference type="InterPro" id="IPR016476">
    <property type="entry name" value="SH3_dom_pro"/>
</dbReference>
<keyword evidence="6" id="KW-0175">Coiled coil</keyword>
<keyword evidence="4 7" id="KW-1133">Transmembrane helix</keyword>
<comment type="subcellular location">
    <subcellularLocation>
        <location evidence="1">Membrane</location>
        <topology evidence="1">Single-pass membrane protein</topology>
    </subcellularLocation>
</comment>
<evidence type="ECO:0000256" key="8">
    <source>
        <dbReference type="SAM" id="SignalP"/>
    </source>
</evidence>
<evidence type="ECO:0000256" key="1">
    <source>
        <dbReference type="ARBA" id="ARBA00004167"/>
    </source>
</evidence>
<evidence type="ECO:0000256" key="5">
    <source>
        <dbReference type="ARBA" id="ARBA00023136"/>
    </source>
</evidence>
<feature type="coiled-coil region" evidence="6">
    <location>
        <begin position="88"/>
        <end position="168"/>
    </location>
</feature>
<feature type="transmembrane region" description="Helical" evidence="7">
    <location>
        <begin position="173"/>
        <end position="195"/>
    </location>
</feature>
<evidence type="ECO:0000313" key="11">
    <source>
        <dbReference type="Proteomes" id="UP000036277"/>
    </source>
</evidence>
<dbReference type="InterPro" id="IPR003646">
    <property type="entry name" value="SH3-like_bac-type"/>
</dbReference>
<dbReference type="PIRSF" id="PIRSF006158">
    <property type="entry name" value="UCP006158_SH3"/>
    <property type="match status" value="1"/>
</dbReference>
<accession>A0A0J5FQY6</accession>
<keyword evidence="2 7" id="KW-0812">Transmembrane</keyword>
<protein>
    <recommendedName>
        <fullName evidence="9">SH3b domain-containing protein</fullName>
    </recommendedName>
</protein>